<organism evidence="3 4">
    <name type="scientific">Pseudomonas oryzae</name>
    <dbReference type="NCBI Taxonomy" id="1392877"/>
    <lineage>
        <taxon>Bacteria</taxon>
        <taxon>Pseudomonadati</taxon>
        <taxon>Pseudomonadota</taxon>
        <taxon>Gammaproteobacteria</taxon>
        <taxon>Pseudomonadales</taxon>
        <taxon>Pseudomonadaceae</taxon>
        <taxon>Pseudomonas</taxon>
    </lineage>
</organism>
<feature type="region of interest" description="Disordered" evidence="1">
    <location>
        <begin position="27"/>
        <end position="62"/>
    </location>
</feature>
<evidence type="ECO:0000256" key="1">
    <source>
        <dbReference type="SAM" id="MobiDB-lite"/>
    </source>
</evidence>
<feature type="chain" id="PRO_5009263821" evidence="2">
    <location>
        <begin position="27"/>
        <end position="202"/>
    </location>
</feature>
<keyword evidence="2" id="KW-0732">Signal</keyword>
<reference evidence="4" key="1">
    <citation type="submission" date="2016-10" db="EMBL/GenBank/DDBJ databases">
        <authorList>
            <person name="Varghese N."/>
            <person name="Submissions S."/>
        </authorList>
    </citation>
    <scope>NUCLEOTIDE SEQUENCE [LARGE SCALE GENOMIC DNA]</scope>
    <source>
        <strain evidence="4">KCTC 32247</strain>
    </source>
</reference>
<sequence length="202" mass="22083">MQSGFMQRLRRGLLLALLGAALPAGAAAETTGGDDGQRGQGGDAGSTQSTPSSTQTSSLSSADQERYLAELKRLYPRQAPRKALLEHCNRLLESYALRAGYRVGEARADDLLYQLSILGEGTLNVREEIRSADGSRMEVHNRRLELYGVDPFVRYDCPSRGPSCQVLSPKDGTPLFTLVRDHAGMEELARALSYLIRDLQKG</sequence>
<evidence type="ECO:0000313" key="3">
    <source>
        <dbReference type="EMBL" id="SDS89051.1"/>
    </source>
</evidence>
<feature type="compositionally biased region" description="Low complexity" evidence="1">
    <location>
        <begin position="45"/>
        <end position="61"/>
    </location>
</feature>
<evidence type="ECO:0000256" key="2">
    <source>
        <dbReference type="SAM" id="SignalP"/>
    </source>
</evidence>
<dbReference type="AlphaFoldDB" id="A0A1H1VX85"/>
<feature type="signal peptide" evidence="2">
    <location>
        <begin position="1"/>
        <end position="26"/>
    </location>
</feature>
<name>A0A1H1VX85_9PSED</name>
<protein>
    <submittedName>
        <fullName evidence="3">Uncharacterized protein</fullName>
    </submittedName>
</protein>
<proteinExistence type="predicted"/>
<dbReference type="EMBL" id="LT629751">
    <property type="protein sequence ID" value="SDS89051.1"/>
    <property type="molecule type" value="Genomic_DNA"/>
</dbReference>
<keyword evidence="4" id="KW-1185">Reference proteome</keyword>
<evidence type="ECO:0000313" key="4">
    <source>
        <dbReference type="Proteomes" id="UP000243359"/>
    </source>
</evidence>
<dbReference type="Proteomes" id="UP000243359">
    <property type="component" value="Chromosome I"/>
</dbReference>
<gene>
    <name evidence="3" type="ORF">SAMN05216221_2897</name>
</gene>
<accession>A0A1H1VX85</accession>
<dbReference type="RefSeq" id="WP_231975634.1">
    <property type="nucleotide sequence ID" value="NZ_LT629751.1"/>
</dbReference>